<feature type="domain" description="MurNAc-LAA" evidence="4">
    <location>
        <begin position="94"/>
        <end position="251"/>
    </location>
</feature>
<dbReference type="SUPFAM" id="SSF53187">
    <property type="entry name" value="Zn-dependent exopeptidases"/>
    <property type="match status" value="1"/>
</dbReference>
<protein>
    <recommendedName>
        <fullName evidence="2">N-acetylmuramoyl-L-alanine amidase</fullName>
        <ecNumber evidence="2">3.5.1.28</ecNumber>
    </recommendedName>
</protein>
<sequence length="372" mass="41647">MRTNLLNLFVLITIVIGFSQNAYPCTEPPRDRFVVVLDAGHGGKDTGNIGNGYREKDIALSIVLKVGAELEKQEGVEVVYTRDSDVFIPLEKRGEIANNANADLFVSVHCNAHSSQAYGTETFVLGLHRNETNFEVAKRENSVIYLEENYEVTYSDFDINSPESFIGLTIMQESYLDQSIILADLVQKKFTNNLKRKNRGVKQAGFIVLHQTYMPSVLIETGFLTNDHEGAFLNSTNGRSKIAGAITSAIMDYSESINLNTLSNISEHHPEGNAGIEQRKDPVYDGVTFKVQLAAGSSKLDTKPYNFKGLENVMREKEGKLFKYYLGDTSNYMKIQELHQRAQKQGYPSSYIVAFKDGRKITVNEALKSKLK</sequence>
<evidence type="ECO:0000313" key="6">
    <source>
        <dbReference type="Proteomes" id="UP001597131"/>
    </source>
</evidence>
<dbReference type="PANTHER" id="PTHR30404:SF0">
    <property type="entry name" value="N-ACETYLMURAMOYL-L-ALANINE AMIDASE AMIC"/>
    <property type="match status" value="1"/>
</dbReference>
<name>A0ABW3NSK2_9FLAO</name>
<evidence type="ECO:0000256" key="1">
    <source>
        <dbReference type="ARBA" id="ARBA00001561"/>
    </source>
</evidence>
<comment type="catalytic activity">
    <reaction evidence="1">
        <text>Hydrolyzes the link between N-acetylmuramoyl residues and L-amino acid residues in certain cell-wall glycopeptides.</text>
        <dbReference type="EC" id="3.5.1.28"/>
    </reaction>
</comment>
<dbReference type="SMART" id="SM00646">
    <property type="entry name" value="Ami_3"/>
    <property type="match status" value="1"/>
</dbReference>
<dbReference type="Pfam" id="PF01520">
    <property type="entry name" value="Amidase_3"/>
    <property type="match status" value="1"/>
</dbReference>
<proteinExistence type="predicted"/>
<dbReference type="PANTHER" id="PTHR30404">
    <property type="entry name" value="N-ACETYLMURAMOYL-L-ALANINE AMIDASE"/>
    <property type="match status" value="1"/>
</dbReference>
<keyword evidence="3" id="KW-0378">Hydrolase</keyword>
<evidence type="ECO:0000256" key="3">
    <source>
        <dbReference type="ARBA" id="ARBA00022801"/>
    </source>
</evidence>
<evidence type="ECO:0000313" key="5">
    <source>
        <dbReference type="EMBL" id="MFD1095954.1"/>
    </source>
</evidence>
<keyword evidence="6" id="KW-1185">Reference proteome</keyword>
<evidence type="ECO:0000256" key="2">
    <source>
        <dbReference type="ARBA" id="ARBA00011901"/>
    </source>
</evidence>
<gene>
    <name evidence="5" type="ORF">ACFQ3Q_09350</name>
</gene>
<dbReference type="Gene3D" id="3.40.630.40">
    <property type="entry name" value="Zn-dependent exopeptidases"/>
    <property type="match status" value="1"/>
</dbReference>
<dbReference type="CDD" id="cd02696">
    <property type="entry name" value="MurNAc-LAA"/>
    <property type="match status" value="1"/>
</dbReference>
<dbReference type="RefSeq" id="WP_380745102.1">
    <property type="nucleotide sequence ID" value="NZ_JBHTLI010000001.1"/>
</dbReference>
<dbReference type="InterPro" id="IPR050695">
    <property type="entry name" value="N-acetylmuramoyl_amidase_3"/>
</dbReference>
<organism evidence="5 6">
    <name type="scientific">Salegentibacter chungangensis</name>
    <dbReference type="NCBI Taxonomy" id="1335724"/>
    <lineage>
        <taxon>Bacteria</taxon>
        <taxon>Pseudomonadati</taxon>
        <taxon>Bacteroidota</taxon>
        <taxon>Flavobacteriia</taxon>
        <taxon>Flavobacteriales</taxon>
        <taxon>Flavobacteriaceae</taxon>
        <taxon>Salegentibacter</taxon>
    </lineage>
</organism>
<comment type="caution">
    <text evidence="5">The sequence shown here is derived from an EMBL/GenBank/DDBJ whole genome shotgun (WGS) entry which is preliminary data.</text>
</comment>
<evidence type="ECO:0000259" key="4">
    <source>
        <dbReference type="SMART" id="SM00646"/>
    </source>
</evidence>
<dbReference type="InterPro" id="IPR002508">
    <property type="entry name" value="MurNAc-LAA_cat"/>
</dbReference>
<dbReference type="EC" id="3.5.1.28" evidence="2"/>
<dbReference type="Proteomes" id="UP001597131">
    <property type="component" value="Unassembled WGS sequence"/>
</dbReference>
<dbReference type="EMBL" id="JBHTLI010000001">
    <property type="protein sequence ID" value="MFD1095954.1"/>
    <property type="molecule type" value="Genomic_DNA"/>
</dbReference>
<accession>A0ABW3NSK2</accession>
<reference evidence="6" key="1">
    <citation type="journal article" date="2019" name="Int. J. Syst. Evol. Microbiol.">
        <title>The Global Catalogue of Microorganisms (GCM) 10K type strain sequencing project: providing services to taxonomists for standard genome sequencing and annotation.</title>
        <authorList>
            <consortium name="The Broad Institute Genomics Platform"/>
            <consortium name="The Broad Institute Genome Sequencing Center for Infectious Disease"/>
            <person name="Wu L."/>
            <person name="Ma J."/>
        </authorList>
    </citation>
    <scope>NUCLEOTIDE SEQUENCE [LARGE SCALE GENOMIC DNA]</scope>
    <source>
        <strain evidence="6">CCUG 64793</strain>
    </source>
</reference>